<sequence>MSIKKKIGMGVLTGVMGLSLVGGGTYAAFNDTATINNHFAAGTLDLEVGKNHSSHTMNFDLGNMKPGDNVQRIFKLNNVGSLAIKEVLLNVTADNFDADQGYNQDMEDFLDQFEIDFMNEDGESPRHEPRENIVKSGETLTLGDLFREDLSSVKDDFKATDGTPRINLVPLVLPGDADHTRIGLPVEPNDQDAVFIQITFKDDQNRVGGDYSEFIQNKFQTNEVDFYFNLEATQWNGYHIDTPEGNGEVNNKIAPNATDGDGNPVATPETKGNGKYDGNEVVDDSNTGN</sequence>
<keyword evidence="3" id="KW-1185">Reference proteome</keyword>
<accession>A0A2I0QSV9</accession>
<gene>
    <name evidence="2" type="ORF">CEY16_10695</name>
</gene>
<reference evidence="2 3" key="1">
    <citation type="submission" date="2017-06" db="EMBL/GenBank/DDBJ databases">
        <title>the draft geome sequence of Illustriluteabacillus marina B3227.</title>
        <authorList>
            <person name="He R.-H."/>
            <person name="Du Z.-J."/>
        </authorList>
    </citation>
    <scope>NUCLEOTIDE SEQUENCE [LARGE SCALE GENOMIC DNA]</scope>
    <source>
        <strain evidence="2 3">B3227</strain>
    </source>
</reference>
<organism evidence="2 3">
    <name type="scientific">Halalkalibacillus sediminis</name>
    <dbReference type="NCBI Taxonomy" id="2018042"/>
    <lineage>
        <taxon>Bacteria</taxon>
        <taxon>Bacillati</taxon>
        <taxon>Bacillota</taxon>
        <taxon>Bacilli</taxon>
        <taxon>Bacillales</taxon>
        <taxon>Bacillaceae</taxon>
        <taxon>Halalkalibacillus</taxon>
    </lineage>
</organism>
<dbReference type="Pfam" id="PF12389">
    <property type="entry name" value="Peptidase_M73"/>
    <property type="match status" value="1"/>
</dbReference>
<protein>
    <recommendedName>
        <fullName evidence="4">Spore coat protein</fullName>
    </recommendedName>
</protein>
<proteinExistence type="predicted"/>
<dbReference type="EMBL" id="PJNH01000003">
    <property type="protein sequence ID" value="PKR77200.1"/>
    <property type="molecule type" value="Genomic_DNA"/>
</dbReference>
<dbReference type="InterPro" id="IPR023833">
    <property type="entry name" value="Signal_pept_SipW-depend-type"/>
</dbReference>
<feature type="region of interest" description="Disordered" evidence="1">
    <location>
        <begin position="243"/>
        <end position="289"/>
    </location>
</feature>
<dbReference type="NCBIfam" id="TIGR04088">
    <property type="entry name" value="cognate_SipW"/>
    <property type="match status" value="1"/>
</dbReference>
<evidence type="ECO:0000256" key="1">
    <source>
        <dbReference type="SAM" id="MobiDB-lite"/>
    </source>
</evidence>
<evidence type="ECO:0008006" key="4">
    <source>
        <dbReference type="Google" id="ProtNLM"/>
    </source>
</evidence>
<evidence type="ECO:0000313" key="2">
    <source>
        <dbReference type="EMBL" id="PKR77200.1"/>
    </source>
</evidence>
<dbReference type="RefSeq" id="WP_101332028.1">
    <property type="nucleotide sequence ID" value="NZ_PJNH01000003.1"/>
</dbReference>
<dbReference type="AlphaFoldDB" id="A0A2I0QSV9"/>
<comment type="caution">
    <text evidence="2">The sequence shown here is derived from an EMBL/GenBank/DDBJ whole genome shotgun (WGS) entry which is preliminary data.</text>
</comment>
<name>A0A2I0QSV9_9BACI</name>
<evidence type="ECO:0000313" key="3">
    <source>
        <dbReference type="Proteomes" id="UP000243524"/>
    </source>
</evidence>
<dbReference type="OrthoDB" id="2660939at2"/>
<dbReference type="InterPro" id="IPR022121">
    <property type="entry name" value="Peptidase_M73_camelysin"/>
</dbReference>
<dbReference type="Proteomes" id="UP000243524">
    <property type="component" value="Unassembled WGS sequence"/>
</dbReference>